<keyword evidence="6" id="KW-0489">Methyltransferase</keyword>
<feature type="non-terminal residue" evidence="6">
    <location>
        <position position="42"/>
    </location>
</feature>
<dbReference type="GO" id="GO:0046653">
    <property type="term" value="P:tetrahydrofolate metabolic process"/>
    <property type="evidence" value="ECO:0007669"/>
    <property type="project" value="TreeGrafter"/>
</dbReference>
<dbReference type="InterPro" id="IPR036589">
    <property type="entry name" value="HCY_dom_sf"/>
</dbReference>
<keyword evidence="3" id="KW-0479">Metal-binding</keyword>
<evidence type="ECO:0000256" key="2">
    <source>
        <dbReference type="ARBA" id="ARBA00022691"/>
    </source>
</evidence>
<dbReference type="GO" id="GO:0046872">
    <property type="term" value="F:metal ion binding"/>
    <property type="evidence" value="ECO:0007669"/>
    <property type="project" value="UniProtKB-KW"/>
</dbReference>
<reference evidence="6" key="1">
    <citation type="submission" date="2019-03" db="EMBL/GenBank/DDBJ databases">
        <title>Single cell metagenomics reveals metabolic interactions within the superorganism composed of flagellate Streblomastix strix and complex community of Bacteroidetes bacteria on its surface.</title>
        <authorList>
            <person name="Treitli S.C."/>
            <person name="Kolisko M."/>
            <person name="Husnik F."/>
            <person name="Keeling P."/>
            <person name="Hampl V."/>
        </authorList>
    </citation>
    <scope>NUCLEOTIDE SEQUENCE</scope>
    <source>
        <strain evidence="6">STM</strain>
    </source>
</reference>
<sequence>MKKPLQQLLSERILILDGAMGTMIQQYNLSEEDFRGSRFAGI</sequence>
<keyword evidence="4" id="KW-0170">Cobalt</keyword>
<dbReference type="GO" id="GO:0050667">
    <property type="term" value="P:homocysteine metabolic process"/>
    <property type="evidence" value="ECO:0007669"/>
    <property type="project" value="TreeGrafter"/>
</dbReference>
<dbReference type="PANTHER" id="PTHR45833:SF1">
    <property type="entry name" value="METHIONINE SYNTHASE"/>
    <property type="match status" value="1"/>
</dbReference>
<dbReference type="EMBL" id="SNRY01005938">
    <property type="protein sequence ID" value="KAA6313736.1"/>
    <property type="molecule type" value="Genomic_DNA"/>
</dbReference>
<dbReference type="GO" id="GO:0032259">
    <property type="term" value="P:methylation"/>
    <property type="evidence" value="ECO:0007669"/>
    <property type="project" value="UniProtKB-KW"/>
</dbReference>
<accession>A0A5J4Q6Y5</accession>
<gene>
    <name evidence="6" type="ORF">EZS27_033084</name>
    <name evidence="5" type="ORF">EZS27_035541</name>
</gene>
<keyword evidence="2" id="KW-0949">S-adenosyl-L-methionine</keyword>
<dbReference type="AlphaFoldDB" id="A0A5J4Q6Y5"/>
<dbReference type="EC" id="2.1.1.13" evidence="6"/>
<dbReference type="SUPFAM" id="SSF82282">
    <property type="entry name" value="Homocysteine S-methyltransferase"/>
    <property type="match status" value="1"/>
</dbReference>
<comment type="similarity">
    <text evidence="1">Belongs to the vitamin-B12 dependent methionine synthase family.</text>
</comment>
<proteinExistence type="inferred from homology"/>
<dbReference type="PANTHER" id="PTHR45833">
    <property type="entry name" value="METHIONINE SYNTHASE"/>
    <property type="match status" value="1"/>
</dbReference>
<dbReference type="GO" id="GO:0005829">
    <property type="term" value="C:cytosol"/>
    <property type="evidence" value="ECO:0007669"/>
    <property type="project" value="TreeGrafter"/>
</dbReference>
<dbReference type="InterPro" id="IPR050554">
    <property type="entry name" value="Met_Synthase/Corrinoid"/>
</dbReference>
<organism evidence="6">
    <name type="scientific">termite gut metagenome</name>
    <dbReference type="NCBI Taxonomy" id="433724"/>
    <lineage>
        <taxon>unclassified sequences</taxon>
        <taxon>metagenomes</taxon>
        <taxon>organismal metagenomes</taxon>
    </lineage>
</organism>
<evidence type="ECO:0000256" key="3">
    <source>
        <dbReference type="ARBA" id="ARBA00022723"/>
    </source>
</evidence>
<evidence type="ECO:0000313" key="5">
    <source>
        <dbReference type="EMBL" id="KAA6313736.1"/>
    </source>
</evidence>
<keyword evidence="6" id="KW-0808">Transferase</keyword>
<evidence type="ECO:0000313" key="6">
    <source>
        <dbReference type="EMBL" id="KAA6316634.1"/>
    </source>
</evidence>
<comment type="caution">
    <text evidence="6">The sequence shown here is derived from an EMBL/GenBank/DDBJ whole genome shotgun (WGS) entry which is preliminary data.</text>
</comment>
<protein>
    <submittedName>
        <fullName evidence="6">Methionine synthase</fullName>
        <ecNumber evidence="6">2.1.1.13</ecNumber>
    </submittedName>
</protein>
<name>A0A5J4Q6Y5_9ZZZZ</name>
<evidence type="ECO:0000256" key="4">
    <source>
        <dbReference type="ARBA" id="ARBA00023285"/>
    </source>
</evidence>
<dbReference type="EMBL" id="SNRY01004808">
    <property type="protein sequence ID" value="KAA6316634.1"/>
    <property type="molecule type" value="Genomic_DNA"/>
</dbReference>
<evidence type="ECO:0000256" key="1">
    <source>
        <dbReference type="ARBA" id="ARBA00010398"/>
    </source>
</evidence>
<dbReference type="Gene3D" id="3.20.20.330">
    <property type="entry name" value="Homocysteine-binding-like domain"/>
    <property type="match status" value="1"/>
</dbReference>
<dbReference type="GO" id="GO:0008705">
    <property type="term" value="F:methionine synthase activity"/>
    <property type="evidence" value="ECO:0007669"/>
    <property type="project" value="UniProtKB-EC"/>
</dbReference>